<keyword evidence="4 7" id="KW-0812">Transmembrane</keyword>
<evidence type="ECO:0000313" key="9">
    <source>
        <dbReference type="EMBL" id="MBM7693872.1"/>
    </source>
</evidence>
<organism evidence="9 10">
    <name type="scientific">Peribacillus deserti</name>
    <dbReference type="NCBI Taxonomy" id="673318"/>
    <lineage>
        <taxon>Bacteria</taxon>
        <taxon>Bacillati</taxon>
        <taxon>Bacillota</taxon>
        <taxon>Bacilli</taxon>
        <taxon>Bacillales</taxon>
        <taxon>Bacillaceae</taxon>
        <taxon>Peribacillus</taxon>
    </lineage>
</organism>
<keyword evidence="6 7" id="KW-0472">Membrane</keyword>
<feature type="transmembrane region" description="Helical" evidence="7">
    <location>
        <begin position="68"/>
        <end position="88"/>
    </location>
</feature>
<feature type="transmembrane region" description="Helical" evidence="7">
    <location>
        <begin position="145"/>
        <end position="169"/>
    </location>
</feature>
<dbReference type="Proteomes" id="UP000823486">
    <property type="component" value="Unassembled WGS sequence"/>
</dbReference>
<feature type="transmembrane region" description="Helical" evidence="7">
    <location>
        <begin position="7"/>
        <end position="28"/>
    </location>
</feature>
<accession>A0ABS2QL29</accession>
<keyword evidence="5 7" id="KW-1133">Transmembrane helix</keyword>
<evidence type="ECO:0000256" key="7">
    <source>
        <dbReference type="SAM" id="Phobius"/>
    </source>
</evidence>
<proteinExistence type="inferred from homology"/>
<gene>
    <name evidence="9" type="ORF">JOC77_003316</name>
</gene>
<comment type="similarity">
    <text evidence="2">Belongs to the EamA transporter family.</text>
</comment>
<feature type="transmembrane region" description="Helical" evidence="7">
    <location>
        <begin position="121"/>
        <end position="139"/>
    </location>
</feature>
<evidence type="ECO:0000256" key="4">
    <source>
        <dbReference type="ARBA" id="ARBA00022692"/>
    </source>
</evidence>
<name>A0ABS2QL29_9BACI</name>
<feature type="transmembrane region" description="Helical" evidence="7">
    <location>
        <begin position="94"/>
        <end position="114"/>
    </location>
</feature>
<evidence type="ECO:0000256" key="6">
    <source>
        <dbReference type="ARBA" id="ARBA00023136"/>
    </source>
</evidence>
<feature type="transmembrane region" description="Helical" evidence="7">
    <location>
        <begin position="271"/>
        <end position="291"/>
    </location>
</feature>
<evidence type="ECO:0000256" key="5">
    <source>
        <dbReference type="ARBA" id="ARBA00022989"/>
    </source>
</evidence>
<evidence type="ECO:0000256" key="1">
    <source>
        <dbReference type="ARBA" id="ARBA00004651"/>
    </source>
</evidence>
<evidence type="ECO:0000256" key="2">
    <source>
        <dbReference type="ARBA" id="ARBA00007362"/>
    </source>
</evidence>
<dbReference type="SUPFAM" id="SSF103481">
    <property type="entry name" value="Multidrug resistance efflux transporter EmrE"/>
    <property type="match status" value="2"/>
</dbReference>
<keyword evidence="10" id="KW-1185">Reference proteome</keyword>
<evidence type="ECO:0000256" key="3">
    <source>
        <dbReference type="ARBA" id="ARBA00022475"/>
    </source>
</evidence>
<evidence type="ECO:0000313" key="10">
    <source>
        <dbReference type="Proteomes" id="UP000823486"/>
    </source>
</evidence>
<feature type="transmembrane region" description="Helical" evidence="7">
    <location>
        <begin position="241"/>
        <end position="265"/>
    </location>
</feature>
<comment type="subcellular location">
    <subcellularLocation>
        <location evidence="1">Cell membrane</location>
        <topology evidence="1">Multi-pass membrane protein</topology>
    </subcellularLocation>
</comment>
<protein>
    <submittedName>
        <fullName evidence="9">Drug/metabolite transporter (DMT)-like permease</fullName>
    </submittedName>
</protein>
<feature type="domain" description="EamA" evidence="8">
    <location>
        <begin position="150"/>
        <end position="286"/>
    </location>
</feature>
<sequence>MRTYQIYLLLFFIMIPWGLNVTATKILVDQFMPLTMTAFRIMTAGIAVIIVLLMLRQFRLPARSEWKAVVLGAILNVAGHHSLLSVGLKNTSAVNGGLILGVGPLLTAILAIIFLGSRLTWIKFLGFIIGFSGVFITVLEGKSGMHGVSIGDFEIFLSILSQAFSFILIKQASKTMDPRLLTGYMLTLGSLFLLIIATITEPGGIHSLAAGSTIMWVIFSASAIIATALGHMSYNYCIGKIGAAEASIFLNLTPFFSLLGAALFLDEKITTSHLAGLLLIIAGVVIGSGAYKQLFWRKNRRIDASL</sequence>
<dbReference type="InterPro" id="IPR037185">
    <property type="entry name" value="EmrE-like"/>
</dbReference>
<comment type="caution">
    <text evidence="9">The sequence shown here is derived from an EMBL/GenBank/DDBJ whole genome shotgun (WGS) entry which is preliminary data.</text>
</comment>
<dbReference type="InterPro" id="IPR000620">
    <property type="entry name" value="EamA_dom"/>
</dbReference>
<feature type="transmembrane region" description="Helical" evidence="7">
    <location>
        <begin position="181"/>
        <end position="199"/>
    </location>
</feature>
<keyword evidence="3" id="KW-1003">Cell membrane</keyword>
<reference evidence="9 10" key="1">
    <citation type="submission" date="2021-01" db="EMBL/GenBank/DDBJ databases">
        <title>Genomic Encyclopedia of Type Strains, Phase IV (KMG-IV): sequencing the most valuable type-strain genomes for metagenomic binning, comparative biology and taxonomic classification.</title>
        <authorList>
            <person name="Goeker M."/>
        </authorList>
    </citation>
    <scope>NUCLEOTIDE SEQUENCE [LARGE SCALE GENOMIC DNA]</scope>
    <source>
        <strain evidence="9 10">DSM 105482</strain>
    </source>
</reference>
<feature type="domain" description="EamA" evidence="8">
    <location>
        <begin position="7"/>
        <end position="138"/>
    </location>
</feature>
<dbReference type="Pfam" id="PF00892">
    <property type="entry name" value="EamA"/>
    <property type="match status" value="2"/>
</dbReference>
<dbReference type="PANTHER" id="PTHR32322">
    <property type="entry name" value="INNER MEMBRANE TRANSPORTER"/>
    <property type="match status" value="1"/>
</dbReference>
<dbReference type="InterPro" id="IPR050638">
    <property type="entry name" value="AA-Vitamin_Transporters"/>
</dbReference>
<dbReference type="EMBL" id="JAFBFI010000016">
    <property type="protein sequence ID" value="MBM7693872.1"/>
    <property type="molecule type" value="Genomic_DNA"/>
</dbReference>
<dbReference type="PANTHER" id="PTHR32322:SF18">
    <property type="entry name" value="S-ADENOSYLMETHIONINE_S-ADENOSYLHOMOCYSTEINE TRANSPORTER"/>
    <property type="match status" value="1"/>
</dbReference>
<dbReference type="RefSeq" id="WP_204545006.1">
    <property type="nucleotide sequence ID" value="NZ_JAFBFI010000016.1"/>
</dbReference>
<feature type="transmembrane region" description="Helical" evidence="7">
    <location>
        <begin position="34"/>
        <end position="56"/>
    </location>
</feature>
<feature type="transmembrane region" description="Helical" evidence="7">
    <location>
        <begin position="205"/>
        <end position="229"/>
    </location>
</feature>
<evidence type="ECO:0000259" key="8">
    <source>
        <dbReference type="Pfam" id="PF00892"/>
    </source>
</evidence>